<sequence length="46" mass="5511">MLVFAVDYQRAIRALVADDEYDLQQYMMFANKWKIVQQLCDILKVL</sequence>
<protein>
    <submittedName>
        <fullName evidence="1">Uncharacterized protein</fullName>
    </submittedName>
</protein>
<organism evidence="1 2">
    <name type="scientific">Hericium alpestre</name>
    <dbReference type="NCBI Taxonomy" id="135208"/>
    <lineage>
        <taxon>Eukaryota</taxon>
        <taxon>Fungi</taxon>
        <taxon>Dikarya</taxon>
        <taxon>Basidiomycota</taxon>
        <taxon>Agaricomycotina</taxon>
        <taxon>Agaricomycetes</taxon>
        <taxon>Russulales</taxon>
        <taxon>Hericiaceae</taxon>
        <taxon>Hericium</taxon>
    </lineage>
</organism>
<comment type="caution">
    <text evidence="1">The sequence shown here is derived from an EMBL/GenBank/DDBJ whole genome shotgun (WGS) entry which is preliminary data.</text>
</comment>
<name>A0A4Y9ZTB0_9AGAM</name>
<dbReference type="OrthoDB" id="3359487at2759"/>
<proteinExistence type="predicted"/>
<dbReference type="EMBL" id="SFCI01000819">
    <property type="protein sequence ID" value="TFY77805.1"/>
    <property type="molecule type" value="Genomic_DNA"/>
</dbReference>
<dbReference type="Proteomes" id="UP000298061">
    <property type="component" value="Unassembled WGS sequence"/>
</dbReference>
<keyword evidence="2" id="KW-1185">Reference proteome</keyword>
<accession>A0A4Y9ZTB0</accession>
<evidence type="ECO:0000313" key="1">
    <source>
        <dbReference type="EMBL" id="TFY77805.1"/>
    </source>
</evidence>
<evidence type="ECO:0000313" key="2">
    <source>
        <dbReference type="Proteomes" id="UP000298061"/>
    </source>
</evidence>
<reference evidence="1 2" key="1">
    <citation type="submission" date="2019-02" db="EMBL/GenBank/DDBJ databases">
        <title>Genome sequencing of the rare red list fungi Hericium alpestre (H. flagellum).</title>
        <authorList>
            <person name="Buettner E."/>
            <person name="Kellner H."/>
        </authorList>
    </citation>
    <scope>NUCLEOTIDE SEQUENCE [LARGE SCALE GENOMIC DNA]</scope>
    <source>
        <strain evidence="1 2">DSM 108284</strain>
    </source>
</reference>
<dbReference type="AlphaFoldDB" id="A0A4Y9ZTB0"/>
<gene>
    <name evidence="1" type="ORF">EWM64_g6206</name>
</gene>